<dbReference type="GO" id="GO:0051537">
    <property type="term" value="F:2 iron, 2 sulfur cluster binding"/>
    <property type="evidence" value="ECO:0007669"/>
    <property type="project" value="UniProtKB-KW"/>
</dbReference>
<dbReference type="InterPro" id="IPR017941">
    <property type="entry name" value="Rieske_2Fe-2S"/>
</dbReference>
<proteinExistence type="predicted"/>
<evidence type="ECO:0000256" key="5">
    <source>
        <dbReference type="ARBA" id="ARBA00023014"/>
    </source>
</evidence>
<gene>
    <name evidence="8" type="ORF">METZ01_LOCUS81392</name>
</gene>
<dbReference type="SUPFAM" id="SSF55961">
    <property type="entry name" value="Bet v1-like"/>
    <property type="match status" value="1"/>
</dbReference>
<evidence type="ECO:0000256" key="1">
    <source>
        <dbReference type="ARBA" id="ARBA00022714"/>
    </source>
</evidence>
<dbReference type="GO" id="GO:0005506">
    <property type="term" value="F:iron ion binding"/>
    <property type="evidence" value="ECO:0007669"/>
    <property type="project" value="InterPro"/>
</dbReference>
<dbReference type="InterPro" id="IPR036922">
    <property type="entry name" value="Rieske_2Fe-2S_sf"/>
</dbReference>
<dbReference type="InterPro" id="IPR015881">
    <property type="entry name" value="ARHD_Rieske_2Fe_2S"/>
</dbReference>
<dbReference type="Pfam" id="PF00355">
    <property type="entry name" value="Rieske"/>
    <property type="match status" value="1"/>
</dbReference>
<dbReference type="CDD" id="cd03479">
    <property type="entry name" value="Rieske_RO_Alpha_PhDO_like"/>
    <property type="match status" value="1"/>
</dbReference>
<dbReference type="PANTHER" id="PTHR21266">
    <property type="entry name" value="IRON-SULFUR DOMAIN CONTAINING PROTEIN"/>
    <property type="match status" value="1"/>
</dbReference>
<dbReference type="PROSITE" id="PS51296">
    <property type="entry name" value="RIESKE"/>
    <property type="match status" value="1"/>
</dbReference>
<keyword evidence="4" id="KW-0408">Iron</keyword>
<dbReference type="EMBL" id="UINC01006602">
    <property type="protein sequence ID" value="SVA28538.1"/>
    <property type="molecule type" value="Genomic_DNA"/>
</dbReference>
<dbReference type="GO" id="GO:0016491">
    <property type="term" value="F:oxidoreductase activity"/>
    <property type="evidence" value="ECO:0007669"/>
    <property type="project" value="UniProtKB-KW"/>
</dbReference>
<feature type="domain" description="Rieske" evidence="7">
    <location>
        <begin position="43"/>
        <end position="147"/>
    </location>
</feature>
<name>A0A381ULL6_9ZZZZ</name>
<protein>
    <recommendedName>
        <fullName evidence="7">Rieske domain-containing protein</fullName>
    </recommendedName>
</protein>
<evidence type="ECO:0000256" key="2">
    <source>
        <dbReference type="ARBA" id="ARBA00022723"/>
    </source>
</evidence>
<evidence type="ECO:0000256" key="4">
    <source>
        <dbReference type="ARBA" id="ARBA00023004"/>
    </source>
</evidence>
<dbReference type="PROSITE" id="PS00570">
    <property type="entry name" value="RING_HYDROXYL_ALPHA"/>
    <property type="match status" value="1"/>
</dbReference>
<dbReference type="Gene3D" id="2.102.10.10">
    <property type="entry name" value="Rieske [2Fe-2S] iron-sulphur domain"/>
    <property type="match status" value="1"/>
</dbReference>
<feature type="non-terminal residue" evidence="8">
    <location>
        <position position="403"/>
    </location>
</feature>
<sequence length="403" mass="45803">MDQFTNQFNNYTGYSERDRPAEDAELTHVGPNTPCGEYLRQYWHGIALSKELGELPLEIRILGEDLVLFRTGNKEVGLVHRHCAHRGASLKFGRIEDDGIRCCYHGWKWSIDGTLLDAGAESKSSPVYSKVRQGAYPAFEYKGIIFGYFGPPKSVPEFPVYDTFEIPDTEMVPYTCSFPCNWLQVTENGVDPVHSMFLHTLVNGPQFYEAWGVLGDVDYFENDLSIYCTISRRINDNIWMRVQENILPNVTQSGAVHTADGKQTRYFGRNTFFRWCVPVDDTHTKVVAWANFGPRTDPIEWNSPENIETLEQGELFDRPPDELQRNPGDYEAMVGQGPIVVHAKENRVTSDKGVAMFRNRLRKDIRAFQQGQKTLQPGQLGPMPIPTWSGDTVLQIPLKDGID</sequence>
<evidence type="ECO:0000259" key="7">
    <source>
        <dbReference type="PROSITE" id="PS51296"/>
    </source>
</evidence>
<reference evidence="8" key="1">
    <citation type="submission" date="2018-05" db="EMBL/GenBank/DDBJ databases">
        <authorList>
            <person name="Lanie J.A."/>
            <person name="Ng W.-L."/>
            <person name="Kazmierczak K.M."/>
            <person name="Andrzejewski T.M."/>
            <person name="Davidsen T.M."/>
            <person name="Wayne K.J."/>
            <person name="Tettelin H."/>
            <person name="Glass J.I."/>
            <person name="Rusch D."/>
            <person name="Podicherti R."/>
            <person name="Tsui H.-C.T."/>
            <person name="Winkler M.E."/>
        </authorList>
    </citation>
    <scope>NUCLEOTIDE SEQUENCE</scope>
</reference>
<feature type="compositionally biased region" description="Polar residues" evidence="6">
    <location>
        <begin position="1"/>
        <end position="13"/>
    </location>
</feature>
<keyword evidence="5" id="KW-0411">Iron-sulfur</keyword>
<evidence type="ECO:0000256" key="3">
    <source>
        <dbReference type="ARBA" id="ARBA00023002"/>
    </source>
</evidence>
<dbReference type="PANTHER" id="PTHR21266:SF59">
    <property type="entry name" value="BLR4922 PROTEIN"/>
    <property type="match status" value="1"/>
</dbReference>
<keyword evidence="2" id="KW-0479">Metal-binding</keyword>
<evidence type="ECO:0000256" key="6">
    <source>
        <dbReference type="SAM" id="MobiDB-lite"/>
    </source>
</evidence>
<organism evidence="8">
    <name type="scientific">marine metagenome</name>
    <dbReference type="NCBI Taxonomy" id="408172"/>
    <lineage>
        <taxon>unclassified sequences</taxon>
        <taxon>metagenomes</taxon>
        <taxon>ecological metagenomes</taxon>
    </lineage>
</organism>
<keyword evidence="1" id="KW-0001">2Fe-2S</keyword>
<keyword evidence="3" id="KW-0560">Oxidoreductase</keyword>
<dbReference type="SUPFAM" id="SSF50022">
    <property type="entry name" value="ISP domain"/>
    <property type="match status" value="1"/>
</dbReference>
<accession>A0A381ULL6</accession>
<dbReference type="InterPro" id="IPR050584">
    <property type="entry name" value="Cholesterol_7-desaturase"/>
</dbReference>
<feature type="region of interest" description="Disordered" evidence="6">
    <location>
        <begin position="1"/>
        <end position="20"/>
    </location>
</feature>
<dbReference type="AlphaFoldDB" id="A0A381ULL6"/>
<feature type="non-terminal residue" evidence="8">
    <location>
        <position position="1"/>
    </location>
</feature>
<evidence type="ECO:0000313" key="8">
    <source>
        <dbReference type="EMBL" id="SVA28538.1"/>
    </source>
</evidence>